<feature type="transmembrane region" description="Helical" evidence="7">
    <location>
        <begin position="246"/>
        <end position="269"/>
    </location>
</feature>
<dbReference type="RefSeq" id="WP_107894123.1">
    <property type="nucleotide sequence ID" value="NZ_SZPU01000156.1"/>
</dbReference>
<feature type="transmembrane region" description="Helical" evidence="7">
    <location>
        <begin position="12"/>
        <end position="37"/>
    </location>
</feature>
<dbReference type="PROSITE" id="PS50850">
    <property type="entry name" value="MFS"/>
    <property type="match status" value="1"/>
</dbReference>
<evidence type="ECO:0000313" key="10">
    <source>
        <dbReference type="Proteomes" id="UP000308744"/>
    </source>
</evidence>
<feature type="transmembrane region" description="Helical" evidence="7">
    <location>
        <begin position="137"/>
        <end position="159"/>
    </location>
</feature>
<gene>
    <name evidence="9" type="ORF">FC756_26775</name>
</gene>
<dbReference type="CDD" id="cd06173">
    <property type="entry name" value="MFS_MefA_like"/>
    <property type="match status" value="1"/>
</dbReference>
<protein>
    <submittedName>
        <fullName evidence="9">MFS transporter</fullName>
    </submittedName>
</protein>
<dbReference type="Pfam" id="PF07690">
    <property type="entry name" value="MFS_1"/>
    <property type="match status" value="1"/>
</dbReference>
<feature type="transmembrane region" description="Helical" evidence="7">
    <location>
        <begin position="221"/>
        <end position="240"/>
    </location>
</feature>
<keyword evidence="4 7" id="KW-0812">Transmembrane</keyword>
<dbReference type="Gene3D" id="1.20.1250.20">
    <property type="entry name" value="MFS general substrate transporter like domains"/>
    <property type="match status" value="1"/>
</dbReference>
<dbReference type="AlphaFoldDB" id="A0A4U2Y1H8"/>
<dbReference type="PANTHER" id="PTHR23513:SF6">
    <property type="entry name" value="MAJOR FACILITATOR SUPERFAMILY ASSOCIATED DOMAIN-CONTAINING PROTEIN"/>
    <property type="match status" value="1"/>
</dbReference>
<dbReference type="GO" id="GO:0005886">
    <property type="term" value="C:plasma membrane"/>
    <property type="evidence" value="ECO:0007669"/>
    <property type="project" value="UniProtKB-SubCell"/>
</dbReference>
<evidence type="ECO:0000256" key="6">
    <source>
        <dbReference type="ARBA" id="ARBA00023136"/>
    </source>
</evidence>
<dbReference type="InterPro" id="IPR020846">
    <property type="entry name" value="MFS_dom"/>
</dbReference>
<sequence length="397" mass="44053">MEGKICRNRNIIYSQVTASIGEVFLTIALASLALQITGSPIQAAWLVSISALATFIMGLVASWFIDKFPRKHLMLICDILRAFLIIPLFFISDENFWFVYIIVFLIACCNSVFHPSREGYIQSQFEKDDRLEIVSTIQSYLSSISLIGPTIAGILIAFFSPRASFVINLTAFIISALFIMKITKDTPVSDSRLESFWKKISSGWVYLFRNKSLLKLNISRIFLTSSLAIYVIVNYLYLASMGNQTIFNITLTFPILLGLVNTIQGAGALVGSFVIKKNKKKISNNLEKLFIYSGVIFATGFILWTFENINSIILGSFLIGIGLIVCRTGISLIGQSITDSRYIGRAITVGDAMARLSNITVTSLTSILIIYFSPKLLLSLSAILAIAISINYLERKG</sequence>
<evidence type="ECO:0000259" key="8">
    <source>
        <dbReference type="PROSITE" id="PS50850"/>
    </source>
</evidence>
<keyword evidence="10" id="KW-1185">Reference proteome</keyword>
<proteinExistence type="predicted"/>
<keyword evidence="2" id="KW-0813">Transport</keyword>
<comment type="subcellular location">
    <subcellularLocation>
        <location evidence="1">Cell membrane</location>
        <topology evidence="1">Multi-pass membrane protein</topology>
    </subcellularLocation>
</comment>
<dbReference type="InterPro" id="IPR036259">
    <property type="entry name" value="MFS_trans_sf"/>
</dbReference>
<feature type="transmembrane region" description="Helical" evidence="7">
    <location>
        <begin position="289"/>
        <end position="306"/>
    </location>
</feature>
<dbReference type="Proteomes" id="UP000308744">
    <property type="component" value="Unassembled WGS sequence"/>
</dbReference>
<feature type="transmembrane region" description="Helical" evidence="7">
    <location>
        <begin position="43"/>
        <end position="65"/>
    </location>
</feature>
<dbReference type="InterPro" id="IPR022324">
    <property type="entry name" value="Bacilysin_exporter_BacE_put"/>
</dbReference>
<dbReference type="PRINTS" id="PR01988">
    <property type="entry name" value="EXPORTERBACE"/>
</dbReference>
<evidence type="ECO:0000256" key="1">
    <source>
        <dbReference type="ARBA" id="ARBA00004651"/>
    </source>
</evidence>
<organism evidence="9 10">
    <name type="scientific">Lysinibacillus mangiferihumi</name>
    <dbReference type="NCBI Taxonomy" id="1130819"/>
    <lineage>
        <taxon>Bacteria</taxon>
        <taxon>Bacillati</taxon>
        <taxon>Bacillota</taxon>
        <taxon>Bacilli</taxon>
        <taxon>Bacillales</taxon>
        <taxon>Bacillaceae</taxon>
        <taxon>Lysinibacillus</taxon>
    </lineage>
</organism>
<dbReference type="EMBL" id="SZPU01000156">
    <property type="protein sequence ID" value="TKI52891.1"/>
    <property type="molecule type" value="Genomic_DNA"/>
</dbReference>
<feature type="transmembrane region" description="Helical" evidence="7">
    <location>
        <begin position="165"/>
        <end position="183"/>
    </location>
</feature>
<feature type="transmembrane region" description="Helical" evidence="7">
    <location>
        <begin position="72"/>
        <end position="91"/>
    </location>
</feature>
<name>A0A4U2Y1H8_9BACI</name>
<evidence type="ECO:0000256" key="7">
    <source>
        <dbReference type="SAM" id="Phobius"/>
    </source>
</evidence>
<feature type="domain" description="Major facilitator superfamily (MFS) profile" evidence="8">
    <location>
        <begin position="1"/>
        <end position="397"/>
    </location>
</feature>
<evidence type="ECO:0000256" key="5">
    <source>
        <dbReference type="ARBA" id="ARBA00022989"/>
    </source>
</evidence>
<reference evidence="9 10" key="1">
    <citation type="submission" date="2019-04" db="EMBL/GenBank/DDBJ databases">
        <title>Lysinibacillus genome sequencing.</title>
        <authorList>
            <person name="Dunlap C."/>
        </authorList>
    </citation>
    <scope>NUCLEOTIDE SEQUENCE [LARGE SCALE GENOMIC DNA]</scope>
    <source>
        <strain evidence="9 10">CCTCC AB 2010389</strain>
    </source>
</reference>
<evidence type="ECO:0000256" key="4">
    <source>
        <dbReference type="ARBA" id="ARBA00022692"/>
    </source>
</evidence>
<feature type="transmembrane region" description="Helical" evidence="7">
    <location>
        <begin position="376"/>
        <end position="393"/>
    </location>
</feature>
<dbReference type="PANTHER" id="PTHR23513">
    <property type="entry name" value="INTEGRAL MEMBRANE EFFLUX PROTEIN-RELATED"/>
    <property type="match status" value="1"/>
</dbReference>
<evidence type="ECO:0000256" key="3">
    <source>
        <dbReference type="ARBA" id="ARBA00022475"/>
    </source>
</evidence>
<evidence type="ECO:0000313" key="9">
    <source>
        <dbReference type="EMBL" id="TKI52891.1"/>
    </source>
</evidence>
<feature type="transmembrane region" description="Helical" evidence="7">
    <location>
        <begin position="97"/>
        <end position="116"/>
    </location>
</feature>
<dbReference type="GO" id="GO:0022857">
    <property type="term" value="F:transmembrane transporter activity"/>
    <property type="evidence" value="ECO:0007669"/>
    <property type="project" value="InterPro"/>
</dbReference>
<keyword evidence="6 7" id="KW-0472">Membrane</keyword>
<feature type="transmembrane region" description="Helical" evidence="7">
    <location>
        <begin position="312"/>
        <end position="333"/>
    </location>
</feature>
<accession>A0A4U2Y1H8</accession>
<keyword evidence="3" id="KW-1003">Cell membrane</keyword>
<evidence type="ECO:0000256" key="2">
    <source>
        <dbReference type="ARBA" id="ARBA00022448"/>
    </source>
</evidence>
<feature type="transmembrane region" description="Helical" evidence="7">
    <location>
        <begin position="353"/>
        <end position="370"/>
    </location>
</feature>
<comment type="caution">
    <text evidence="9">The sequence shown here is derived from an EMBL/GenBank/DDBJ whole genome shotgun (WGS) entry which is preliminary data.</text>
</comment>
<keyword evidence="5 7" id="KW-1133">Transmembrane helix</keyword>
<dbReference type="InterPro" id="IPR011701">
    <property type="entry name" value="MFS"/>
</dbReference>
<dbReference type="SUPFAM" id="SSF103473">
    <property type="entry name" value="MFS general substrate transporter"/>
    <property type="match status" value="1"/>
</dbReference>